<proteinExistence type="predicted"/>
<name>A0A212L9K7_9BACT</name>
<dbReference type="CDD" id="cd00077">
    <property type="entry name" value="HDc"/>
    <property type="match status" value="1"/>
</dbReference>
<evidence type="ECO:0000313" key="2">
    <source>
        <dbReference type="EMBL" id="SCM74262.1"/>
    </source>
</evidence>
<dbReference type="Gene3D" id="1.10.3210.10">
    <property type="entry name" value="Hypothetical protein af1432"/>
    <property type="match status" value="1"/>
</dbReference>
<dbReference type="GO" id="GO:0016787">
    <property type="term" value="F:hydrolase activity"/>
    <property type="evidence" value="ECO:0007669"/>
    <property type="project" value="UniProtKB-KW"/>
</dbReference>
<dbReference type="SMART" id="SM00471">
    <property type="entry name" value="HDc"/>
    <property type="match status" value="1"/>
</dbReference>
<dbReference type="NCBIfam" id="TIGR00277">
    <property type="entry name" value="HDIG"/>
    <property type="match status" value="1"/>
</dbReference>
<dbReference type="InterPro" id="IPR006675">
    <property type="entry name" value="HDIG_dom"/>
</dbReference>
<dbReference type="SUPFAM" id="SSF109604">
    <property type="entry name" value="HD-domain/PDEase-like"/>
    <property type="match status" value="1"/>
</dbReference>
<dbReference type="AlphaFoldDB" id="A0A212L9K7"/>
<reference evidence="2" key="1">
    <citation type="submission" date="2016-08" db="EMBL/GenBank/DDBJ databases">
        <authorList>
            <person name="Seilhamer J.J."/>
        </authorList>
    </citation>
    <scope>NUCLEOTIDE SEQUENCE</scope>
    <source>
        <strain evidence="2">86-1</strain>
    </source>
</reference>
<accession>A0A212L9K7</accession>
<dbReference type="EMBL" id="FMJC01000002">
    <property type="protein sequence ID" value="SCM74262.1"/>
    <property type="molecule type" value="Genomic_DNA"/>
</dbReference>
<sequence length="236" mass="25821">MFPAAFLAIAPLGWHTFDMKCSTRSDSCTAGTPRPLADLPRLPGLGRQANAVPSDEACFALWDKYDMLPNIRRHSLLVAHIATSLAARAADLGFGVNVDEVRAGGLLHDIAKTYCVRHGGSHAQVGAAWTVAETGNYAIAQGVMMHVWWPWPLPEGSAICALPFFVMYADKRVRHDACVSLEERYDDLLGRYGRSEAAREGIYAAFHQGKNIESALSAQLGWTLYEDSFDCGRLVP</sequence>
<protein>
    <submittedName>
        <fullName evidence="2">Metal dependent phosphohydrolase</fullName>
    </submittedName>
</protein>
<feature type="domain" description="HD/PDEase" evidence="1">
    <location>
        <begin position="67"/>
        <end position="184"/>
    </location>
</feature>
<evidence type="ECO:0000259" key="1">
    <source>
        <dbReference type="SMART" id="SM00471"/>
    </source>
</evidence>
<dbReference type="InterPro" id="IPR003607">
    <property type="entry name" value="HD/PDEase_dom"/>
</dbReference>
<keyword evidence="2" id="KW-0378">Hydrolase</keyword>
<gene>
    <name evidence="2" type="ORF">KL86DES1_21831</name>
</gene>
<dbReference type="InterPro" id="IPR006674">
    <property type="entry name" value="HD_domain"/>
</dbReference>
<dbReference type="Pfam" id="PF01966">
    <property type="entry name" value="HD"/>
    <property type="match status" value="1"/>
</dbReference>
<organism evidence="2">
    <name type="scientific">uncultured Desulfovibrio sp</name>
    <dbReference type="NCBI Taxonomy" id="167968"/>
    <lineage>
        <taxon>Bacteria</taxon>
        <taxon>Pseudomonadati</taxon>
        <taxon>Thermodesulfobacteriota</taxon>
        <taxon>Desulfovibrionia</taxon>
        <taxon>Desulfovibrionales</taxon>
        <taxon>Desulfovibrionaceae</taxon>
        <taxon>Desulfovibrio</taxon>
        <taxon>environmental samples</taxon>
    </lineage>
</organism>